<sequence length="262" mass="29465">MEEGLEMIILQENCYICGNHSNFSIPEGATLLREATCSKCGASIRNSDTAKIIVNKITGKSCSLSESLGTLNSVNILEAQSLGPINRVLCELPGYSCFEYIDSVAPGYSNEYGVMSNDLENLTYKSNSFDLVISQDVLEHVNNPTKAFSEINRVLMMGGYHIFTVPIHEQKPTISRSNLPKVFHGDPLRQDGALVCTDWGNDICKFIDQYGMETEKFMVHNFYSPSEITNVDESYEEYLKTEAIYYYRYNSIVFASKKVRSL</sequence>
<dbReference type="GO" id="GO:0032259">
    <property type="term" value="P:methylation"/>
    <property type="evidence" value="ECO:0007669"/>
    <property type="project" value="UniProtKB-KW"/>
</dbReference>
<dbReference type="Gene3D" id="3.40.50.150">
    <property type="entry name" value="Vaccinia Virus protein VP39"/>
    <property type="match status" value="1"/>
</dbReference>
<keyword evidence="2" id="KW-0489">Methyltransferase</keyword>
<keyword evidence="2" id="KW-0808">Transferase</keyword>
<dbReference type="InterPro" id="IPR013216">
    <property type="entry name" value="Methyltransf_11"/>
</dbReference>
<dbReference type="RefSeq" id="WP_248553085.1">
    <property type="nucleotide sequence ID" value="NZ_JALPRK010000019.1"/>
</dbReference>
<evidence type="ECO:0000313" key="3">
    <source>
        <dbReference type="Proteomes" id="UP001139534"/>
    </source>
</evidence>
<evidence type="ECO:0000313" key="2">
    <source>
        <dbReference type="EMBL" id="MCK8489037.1"/>
    </source>
</evidence>
<dbReference type="InterPro" id="IPR029063">
    <property type="entry name" value="SAM-dependent_MTases_sf"/>
</dbReference>
<comment type="caution">
    <text evidence="2">The sequence shown here is derived from an EMBL/GenBank/DDBJ whole genome shotgun (WGS) entry which is preliminary data.</text>
</comment>
<name>A0A9X1Y866_9BACL</name>
<organism evidence="2 3">
    <name type="scientific">Paenibacillus mellifer</name>
    <dbReference type="NCBI Taxonomy" id="2937794"/>
    <lineage>
        <taxon>Bacteria</taxon>
        <taxon>Bacillati</taxon>
        <taxon>Bacillota</taxon>
        <taxon>Bacilli</taxon>
        <taxon>Bacillales</taxon>
        <taxon>Paenibacillaceae</taxon>
        <taxon>Paenibacillus</taxon>
    </lineage>
</organism>
<keyword evidence="3" id="KW-1185">Reference proteome</keyword>
<dbReference type="Pfam" id="PF08241">
    <property type="entry name" value="Methyltransf_11"/>
    <property type="match status" value="1"/>
</dbReference>
<gene>
    <name evidence="2" type="ORF">M0651_17840</name>
</gene>
<dbReference type="AlphaFoldDB" id="A0A9X1Y866"/>
<dbReference type="SUPFAM" id="SSF53335">
    <property type="entry name" value="S-adenosyl-L-methionine-dependent methyltransferases"/>
    <property type="match status" value="1"/>
</dbReference>
<protein>
    <submittedName>
        <fullName evidence="2">Class I SAM-dependent methyltransferase</fullName>
    </submittedName>
</protein>
<proteinExistence type="predicted"/>
<accession>A0A9X1Y866</accession>
<reference evidence="2" key="1">
    <citation type="submission" date="2022-04" db="EMBL/GenBank/DDBJ databases">
        <authorList>
            <person name="Seo M.-J."/>
        </authorList>
    </citation>
    <scope>NUCLEOTIDE SEQUENCE</scope>
    <source>
        <strain evidence="2">MBLB2552</strain>
    </source>
</reference>
<dbReference type="Proteomes" id="UP001139534">
    <property type="component" value="Unassembled WGS sequence"/>
</dbReference>
<dbReference type="GO" id="GO:0008757">
    <property type="term" value="F:S-adenosylmethionine-dependent methyltransferase activity"/>
    <property type="evidence" value="ECO:0007669"/>
    <property type="project" value="InterPro"/>
</dbReference>
<dbReference type="EMBL" id="JALPRK010000019">
    <property type="protein sequence ID" value="MCK8489037.1"/>
    <property type="molecule type" value="Genomic_DNA"/>
</dbReference>
<evidence type="ECO:0000259" key="1">
    <source>
        <dbReference type="Pfam" id="PF08241"/>
    </source>
</evidence>
<feature type="domain" description="Methyltransferase type 11" evidence="1">
    <location>
        <begin position="114"/>
        <end position="163"/>
    </location>
</feature>